<evidence type="ECO:0000313" key="3">
    <source>
        <dbReference type="Proteomes" id="UP000214646"/>
    </source>
</evidence>
<sequence length="37" mass="4104">MHLDRLLHRDRLRGCGRWDGNLGKRGGSGGGEDRNQG</sequence>
<name>A0A225D8L8_9BACT</name>
<keyword evidence="3" id="KW-1185">Reference proteome</keyword>
<gene>
    <name evidence="2" type="ORF">FRUB_07070</name>
</gene>
<proteinExistence type="predicted"/>
<feature type="region of interest" description="Disordered" evidence="1">
    <location>
        <begin position="18"/>
        <end position="37"/>
    </location>
</feature>
<accession>A0A225D8L8</accession>
<protein>
    <submittedName>
        <fullName evidence="2">Uncharacterized protein</fullName>
    </submittedName>
</protein>
<evidence type="ECO:0000313" key="2">
    <source>
        <dbReference type="EMBL" id="OWK37950.1"/>
    </source>
</evidence>
<dbReference type="EMBL" id="NIDE01000014">
    <property type="protein sequence ID" value="OWK37950.1"/>
    <property type="molecule type" value="Genomic_DNA"/>
</dbReference>
<reference evidence="3" key="1">
    <citation type="submission" date="2017-06" db="EMBL/GenBank/DDBJ databases">
        <title>Genome analysis of Fimbriiglobus ruber SP5, the first member of the order Planctomycetales with confirmed chitinolytic capability.</title>
        <authorList>
            <person name="Ravin N.V."/>
            <person name="Rakitin A.L."/>
            <person name="Ivanova A.A."/>
            <person name="Beletsky A.V."/>
            <person name="Kulichevskaya I.S."/>
            <person name="Mardanov A.V."/>
            <person name="Dedysh S.N."/>
        </authorList>
    </citation>
    <scope>NUCLEOTIDE SEQUENCE [LARGE SCALE GENOMIC DNA]</scope>
    <source>
        <strain evidence="3">SP5</strain>
    </source>
</reference>
<evidence type="ECO:0000256" key="1">
    <source>
        <dbReference type="SAM" id="MobiDB-lite"/>
    </source>
</evidence>
<comment type="caution">
    <text evidence="2">The sequence shown here is derived from an EMBL/GenBank/DDBJ whole genome shotgun (WGS) entry which is preliminary data.</text>
</comment>
<organism evidence="2 3">
    <name type="scientific">Fimbriiglobus ruber</name>
    <dbReference type="NCBI Taxonomy" id="1908690"/>
    <lineage>
        <taxon>Bacteria</taxon>
        <taxon>Pseudomonadati</taxon>
        <taxon>Planctomycetota</taxon>
        <taxon>Planctomycetia</taxon>
        <taxon>Gemmatales</taxon>
        <taxon>Gemmataceae</taxon>
        <taxon>Fimbriiglobus</taxon>
    </lineage>
</organism>
<dbReference type="AlphaFoldDB" id="A0A225D8L8"/>
<dbReference type="Proteomes" id="UP000214646">
    <property type="component" value="Unassembled WGS sequence"/>
</dbReference>